<dbReference type="PROSITE" id="PS51718">
    <property type="entry name" value="G_DYNAMIN_2"/>
    <property type="match status" value="1"/>
</dbReference>
<dbReference type="InterPro" id="IPR027417">
    <property type="entry name" value="P-loop_NTPase"/>
</dbReference>
<dbReference type="EMBL" id="JADCTT010000007">
    <property type="protein sequence ID" value="KAF9749863.1"/>
    <property type="molecule type" value="Genomic_DNA"/>
</dbReference>
<dbReference type="GO" id="GO:0016020">
    <property type="term" value="C:membrane"/>
    <property type="evidence" value="ECO:0007669"/>
    <property type="project" value="TreeGrafter"/>
</dbReference>
<accession>A0A0B7K507</accession>
<reference evidence="6" key="1">
    <citation type="submission" date="2015-01" db="EMBL/GenBank/DDBJ databases">
        <authorList>
            <person name="Durling Mikael"/>
        </authorList>
    </citation>
    <scope>NUCLEOTIDE SEQUENCE</scope>
</reference>
<dbReference type="Pfam" id="PF02212">
    <property type="entry name" value="GED"/>
    <property type="match status" value="1"/>
</dbReference>
<protein>
    <recommendedName>
        <fullName evidence="8">GED domain-containing protein</fullName>
    </recommendedName>
</protein>
<dbReference type="Pfam" id="PF00350">
    <property type="entry name" value="Dynamin_N"/>
    <property type="match status" value="1"/>
</dbReference>
<dbReference type="InterPro" id="IPR000375">
    <property type="entry name" value="Dynamin_stalk"/>
</dbReference>
<dbReference type="PROSITE" id="PS51388">
    <property type="entry name" value="GED"/>
    <property type="match status" value="1"/>
</dbReference>
<feature type="domain" description="Dynamin-type G" evidence="5">
    <location>
        <begin position="39"/>
        <end position="316"/>
    </location>
</feature>
<dbReference type="GO" id="GO:0003924">
    <property type="term" value="F:GTPase activity"/>
    <property type="evidence" value="ECO:0007669"/>
    <property type="project" value="InterPro"/>
</dbReference>
<dbReference type="InterPro" id="IPR022812">
    <property type="entry name" value="Dynamin"/>
</dbReference>
<evidence type="ECO:0000256" key="2">
    <source>
        <dbReference type="ARBA" id="ARBA00023134"/>
    </source>
</evidence>
<evidence type="ECO:0008006" key="8">
    <source>
        <dbReference type="Google" id="ProtNLM"/>
    </source>
</evidence>
<dbReference type="GO" id="GO:0005525">
    <property type="term" value="F:GTP binding"/>
    <property type="evidence" value="ECO:0007669"/>
    <property type="project" value="InterPro"/>
</dbReference>
<dbReference type="InterPro" id="IPR030381">
    <property type="entry name" value="G_DYNAMIN_dom"/>
</dbReference>
<proteinExistence type="predicted"/>
<evidence type="ECO:0000256" key="3">
    <source>
        <dbReference type="SAM" id="MobiDB-lite"/>
    </source>
</evidence>
<dbReference type="GO" id="GO:0005739">
    <property type="term" value="C:mitochondrion"/>
    <property type="evidence" value="ECO:0007669"/>
    <property type="project" value="TreeGrafter"/>
</dbReference>
<dbReference type="GO" id="GO:0006897">
    <property type="term" value="P:endocytosis"/>
    <property type="evidence" value="ECO:0007669"/>
    <property type="project" value="TreeGrafter"/>
</dbReference>
<sequence length="786" mass="87453">MRSAEISVSSQVLSEFNTREASELHEAMNELGACGVGRIVNLPQIIVVGGQSSGKSSVLEALCRIRFPIKDGLCTRFATELVLRPSLEGRVRATVLPADKNKPPQHFQTSGFREEDLPSIIQDSQGYMELSGTGFSKDVLRLEIEGPNLYPLTLIDLPGLFENVAESQTLSDKETVNAIVSEYMKQPHSIILAVITADLDLSRHGALDRVRAVDPDGSRTIGVITKPDLALPGTAREAAYVKLASNLEGANKLELGWHAVRNRTELEKDVNARDDIEDRFFKNPEWASVPKQNLGISNLRKRLSRVSYDHIRKNLPRVIRDIESNMVERESELAQLGNPRSNLDEMRAYLIKIASEFQRLTRDGIQGRYDDAFFGGLRDGDLKFRALLRNFNRAFDHVLNTKGSTINIVPSASLSNKAATEEPASESLKLFLRKYPYRFPDPVVRKESEVLRELQQQASMNQGTEFPGQPNKDLAIRLFQEQAKPWEPIAQFHVDRVTLVAKAFVDAIFTHLAGPPDSNRTTEIILSTCVDPFFHAKEKILKTKLQELLKPYANGYSVALDAEFHSAFSFKSNERTTNRIYNLLKDKSAGEKLTRSMISAAVSDDNETKDGEYGAQTVIDMMRAYYETARRTFAVNVINLAIESCLIADMPSILTPTEVSIMPEHRLRELTSESEDVQDRRKHLKEDVDVLRRGLAICQKYQPRGVTAFPSHPQPRVPLSLNLQQPGAEPNGDQASQAPPSSSSFYSPRSIDVSMATSPSPVNTPAPAKPSRYMFGGPSVFGGFGG</sequence>
<dbReference type="AlphaFoldDB" id="A0A0B7K507"/>
<evidence type="ECO:0000313" key="7">
    <source>
        <dbReference type="EMBL" id="KAF9749863.1"/>
    </source>
</evidence>
<evidence type="ECO:0000259" key="4">
    <source>
        <dbReference type="PROSITE" id="PS51388"/>
    </source>
</evidence>
<keyword evidence="1" id="KW-0547">Nucleotide-binding</keyword>
<gene>
    <name evidence="6" type="ORF">BN869_000008481_1</name>
    <name evidence="7" type="ORF">IM811_015890</name>
</gene>
<dbReference type="PANTHER" id="PTHR11566">
    <property type="entry name" value="DYNAMIN"/>
    <property type="match status" value="1"/>
</dbReference>
<evidence type="ECO:0000259" key="5">
    <source>
        <dbReference type="PROSITE" id="PS51718"/>
    </source>
</evidence>
<evidence type="ECO:0000256" key="1">
    <source>
        <dbReference type="ARBA" id="ARBA00022741"/>
    </source>
</evidence>
<dbReference type="SMART" id="SM00053">
    <property type="entry name" value="DYNc"/>
    <property type="match status" value="1"/>
</dbReference>
<dbReference type="InterPro" id="IPR045063">
    <property type="entry name" value="Dynamin_N"/>
</dbReference>
<keyword evidence="2" id="KW-0342">GTP-binding</keyword>
<dbReference type="CDD" id="cd08771">
    <property type="entry name" value="DLP_1"/>
    <property type="match status" value="1"/>
</dbReference>
<dbReference type="InterPro" id="IPR001401">
    <property type="entry name" value="Dynamin_GTPase"/>
</dbReference>
<dbReference type="InterPro" id="IPR003130">
    <property type="entry name" value="GED"/>
</dbReference>
<dbReference type="PRINTS" id="PR00195">
    <property type="entry name" value="DYNAMIN"/>
</dbReference>
<feature type="region of interest" description="Disordered" evidence="3">
    <location>
        <begin position="706"/>
        <end position="777"/>
    </location>
</feature>
<reference evidence="7" key="2">
    <citation type="submission" date="2020-10" db="EMBL/GenBank/DDBJ databases">
        <title>High-Quality Genome Resource of Clonostachys rosea strain S41 by Oxford Nanopore Long-Read Sequencing.</title>
        <authorList>
            <person name="Wang H."/>
        </authorList>
    </citation>
    <scope>NUCLEOTIDE SEQUENCE</scope>
    <source>
        <strain evidence="7">S41</strain>
    </source>
</reference>
<dbReference type="GO" id="GO:0000266">
    <property type="term" value="P:mitochondrial fission"/>
    <property type="evidence" value="ECO:0007669"/>
    <property type="project" value="TreeGrafter"/>
</dbReference>
<dbReference type="Gene3D" id="3.40.50.300">
    <property type="entry name" value="P-loop containing nucleotide triphosphate hydrolases"/>
    <property type="match status" value="1"/>
</dbReference>
<dbReference type="PANTHER" id="PTHR11566:SF149">
    <property type="entry name" value="GTPASE, PUTATIVE (AFU_ORTHOLOGUE AFUA_6G11890)-RELATED"/>
    <property type="match status" value="1"/>
</dbReference>
<dbReference type="GO" id="GO:0005874">
    <property type="term" value="C:microtubule"/>
    <property type="evidence" value="ECO:0007669"/>
    <property type="project" value="TreeGrafter"/>
</dbReference>
<dbReference type="SUPFAM" id="SSF52540">
    <property type="entry name" value="P-loop containing nucleoside triphosphate hydrolases"/>
    <property type="match status" value="1"/>
</dbReference>
<organism evidence="6">
    <name type="scientific">Bionectria ochroleuca</name>
    <name type="common">Gliocladium roseum</name>
    <dbReference type="NCBI Taxonomy" id="29856"/>
    <lineage>
        <taxon>Eukaryota</taxon>
        <taxon>Fungi</taxon>
        <taxon>Dikarya</taxon>
        <taxon>Ascomycota</taxon>
        <taxon>Pezizomycotina</taxon>
        <taxon>Sordariomycetes</taxon>
        <taxon>Hypocreomycetidae</taxon>
        <taxon>Hypocreales</taxon>
        <taxon>Bionectriaceae</taxon>
        <taxon>Clonostachys</taxon>
    </lineage>
</organism>
<dbReference type="InterPro" id="IPR020850">
    <property type="entry name" value="GED_dom"/>
</dbReference>
<evidence type="ECO:0000313" key="6">
    <source>
        <dbReference type="EMBL" id="CEO52423.1"/>
    </source>
</evidence>
<feature type="domain" description="GED" evidence="4">
    <location>
        <begin position="615"/>
        <end position="706"/>
    </location>
</feature>
<name>A0A0B7K507_BIOOC</name>
<dbReference type="EMBL" id="CDPU01000028">
    <property type="protein sequence ID" value="CEO52423.1"/>
    <property type="molecule type" value="Genomic_DNA"/>
</dbReference>
<dbReference type="GO" id="GO:0048312">
    <property type="term" value="P:intracellular distribution of mitochondria"/>
    <property type="evidence" value="ECO:0007669"/>
    <property type="project" value="TreeGrafter"/>
</dbReference>
<feature type="compositionally biased region" description="Low complexity" evidence="3">
    <location>
        <begin position="734"/>
        <end position="744"/>
    </location>
</feature>
<dbReference type="GO" id="GO:0008017">
    <property type="term" value="F:microtubule binding"/>
    <property type="evidence" value="ECO:0007669"/>
    <property type="project" value="TreeGrafter"/>
</dbReference>
<dbReference type="Pfam" id="PF01031">
    <property type="entry name" value="Dynamin_M"/>
    <property type="match status" value="1"/>
</dbReference>
<dbReference type="GO" id="GO:0016559">
    <property type="term" value="P:peroxisome fission"/>
    <property type="evidence" value="ECO:0007669"/>
    <property type="project" value="TreeGrafter"/>
</dbReference>
<dbReference type="Proteomes" id="UP000616885">
    <property type="component" value="Unassembled WGS sequence"/>
</dbReference>